<keyword evidence="5" id="KW-0949">S-adenosyl-L-methionine</keyword>
<accession>A0A6P6RTM8</accession>
<evidence type="ECO:0000256" key="6">
    <source>
        <dbReference type="SAM" id="MobiDB-lite"/>
    </source>
</evidence>
<evidence type="ECO:0000256" key="5">
    <source>
        <dbReference type="ARBA" id="ARBA00022691"/>
    </source>
</evidence>
<feature type="region of interest" description="Disordered" evidence="6">
    <location>
        <begin position="1"/>
        <end position="51"/>
    </location>
</feature>
<sequence>MGKPRGGGTNGRRGPSGASYGSAEAPFGIPLGEPTGGAPRGPLVGPHFGTAAVSPSPCAPFPLSLETASSCSSPETPAAPKYPDRDASSSSSNSPPCIGSLGCCQENLSEGIADGVSGDSAVHHPMGLPGGSMQPWEVAEELRHLESVRRAFSLYEADSLCDVARIEKHLLSLSEEDRQLLGPPSPEERVAAIKQAVGVNQQFIDIMLLAAAYVGPCTPHEGSEAFSDTDQHRQQMQQVQQQLQQQQANKQQVKQNKGQQLNRKRRRKKLQQQQQRLEEQSQHNRNSQQGEERQCSGCCSSSSTESRRLLLEAEQDDPEKLTRNLSKVRSTLRQFVRDWAEEGSEEREAAYGPLLRALEEHLPITPDKDPPRILCPGSGLGRLPFEVMRRGYSCQGNEFSYFMLIGSDFLLNSRLSPKSLPLQPYCLSTSNRRCESDHLDVVWVPDVAPSEHVAPSADFSMCAGEFVEVYGSPSNSVPASARVFDGVLTSFFLDTARNVLVYIKTIAKIVRPGGLWANVGPLLYHYAEMPHEMSVEFSAEEILRVIKNWFNLLKVEWRDCYYTSNNKSMMQVQYHCLHFVAIRNEKPSPELAPGVTG</sequence>
<keyword evidence="3" id="KW-0489">Methyltransferase</keyword>
<organism evidence="7 8">
    <name type="scientific">Cyclospora cayetanensis</name>
    <dbReference type="NCBI Taxonomy" id="88456"/>
    <lineage>
        <taxon>Eukaryota</taxon>
        <taxon>Sar</taxon>
        <taxon>Alveolata</taxon>
        <taxon>Apicomplexa</taxon>
        <taxon>Conoidasida</taxon>
        <taxon>Coccidia</taxon>
        <taxon>Eucoccidiorida</taxon>
        <taxon>Eimeriorina</taxon>
        <taxon>Eimeriidae</taxon>
        <taxon>Cyclospora</taxon>
    </lineage>
</organism>
<evidence type="ECO:0000256" key="2">
    <source>
        <dbReference type="ARBA" id="ARBA00012003"/>
    </source>
</evidence>
<feature type="compositionally biased region" description="Low complexity" evidence="6">
    <location>
        <begin position="234"/>
        <end position="261"/>
    </location>
</feature>
<dbReference type="InterPro" id="IPR029063">
    <property type="entry name" value="SAM-dependent_MTases_sf"/>
</dbReference>
<dbReference type="Pfam" id="PF07942">
    <property type="entry name" value="CARME"/>
    <property type="match status" value="1"/>
</dbReference>
<evidence type="ECO:0000313" key="7">
    <source>
        <dbReference type="Proteomes" id="UP000515125"/>
    </source>
</evidence>
<feature type="region of interest" description="Disordered" evidence="6">
    <location>
        <begin position="221"/>
        <end position="299"/>
    </location>
</feature>
<keyword evidence="4" id="KW-0808">Transferase</keyword>
<dbReference type="RefSeq" id="XP_026191173.1">
    <property type="nucleotide sequence ID" value="XM_026335388.1"/>
</dbReference>
<feature type="compositionally biased region" description="Gly residues" evidence="6">
    <location>
        <begin position="1"/>
        <end position="11"/>
    </location>
</feature>
<dbReference type="InterPro" id="IPR012901">
    <property type="entry name" value="CARME"/>
</dbReference>
<evidence type="ECO:0000256" key="1">
    <source>
        <dbReference type="ARBA" id="ARBA00010086"/>
    </source>
</evidence>
<evidence type="ECO:0000313" key="8">
    <source>
        <dbReference type="RefSeq" id="XP_026191173.1"/>
    </source>
</evidence>
<dbReference type="Proteomes" id="UP000515125">
    <property type="component" value="Unplaced"/>
</dbReference>
<dbReference type="GO" id="GO:0030735">
    <property type="term" value="F:carnosine N-methyltransferase activity"/>
    <property type="evidence" value="ECO:0007669"/>
    <property type="project" value="UniProtKB-EC"/>
</dbReference>
<gene>
    <name evidence="8" type="primary">LOC34617501</name>
</gene>
<dbReference type="OrthoDB" id="978at2759"/>
<feature type="compositionally biased region" description="Polar residues" evidence="6">
    <location>
        <begin position="66"/>
        <end position="75"/>
    </location>
</feature>
<dbReference type="EC" id="2.1.1.22" evidence="2"/>
<dbReference type="SUPFAM" id="SSF53335">
    <property type="entry name" value="S-adenosyl-L-methionine-dependent methyltransferases"/>
    <property type="match status" value="1"/>
</dbReference>
<name>A0A6P6RTM8_9EIME</name>
<feature type="region of interest" description="Disordered" evidence="6">
    <location>
        <begin position="64"/>
        <end position="94"/>
    </location>
</feature>
<evidence type="ECO:0000256" key="4">
    <source>
        <dbReference type="ARBA" id="ARBA00022679"/>
    </source>
</evidence>
<evidence type="ECO:0000256" key="3">
    <source>
        <dbReference type="ARBA" id="ARBA00022603"/>
    </source>
</evidence>
<dbReference type="PANTHER" id="PTHR12303:SF6">
    <property type="entry name" value="CARNOSINE N-METHYLTRANSFERASE"/>
    <property type="match status" value="1"/>
</dbReference>
<comment type="similarity">
    <text evidence="1">Belongs to the carnosine N-methyltransferase family.</text>
</comment>
<dbReference type="AlphaFoldDB" id="A0A6P6RTM8"/>
<keyword evidence="7" id="KW-1185">Reference proteome</keyword>
<protein>
    <recommendedName>
        <fullName evidence="2">carnosine N-methyltransferase</fullName>
        <ecNumber evidence="2">2.1.1.22</ecNumber>
    </recommendedName>
</protein>
<dbReference type="GO" id="GO:0032259">
    <property type="term" value="P:methylation"/>
    <property type="evidence" value="ECO:0007669"/>
    <property type="project" value="UniProtKB-KW"/>
</dbReference>
<dbReference type="SMART" id="SM01296">
    <property type="entry name" value="N2227"/>
    <property type="match status" value="1"/>
</dbReference>
<dbReference type="GeneID" id="34617501"/>
<proteinExistence type="inferred from homology"/>
<dbReference type="PANTHER" id="PTHR12303">
    <property type="entry name" value="CARNOSINE N-METHYLTRANSFERASE"/>
    <property type="match status" value="1"/>
</dbReference>
<reference evidence="8" key="1">
    <citation type="submission" date="2025-08" db="UniProtKB">
        <authorList>
            <consortium name="RefSeq"/>
        </authorList>
    </citation>
    <scope>IDENTIFICATION</scope>
</reference>